<dbReference type="Proteomes" id="UP001337681">
    <property type="component" value="Unassembled WGS sequence"/>
</dbReference>
<feature type="signal peptide" evidence="1">
    <location>
        <begin position="1"/>
        <end position="19"/>
    </location>
</feature>
<reference evidence="2 3" key="1">
    <citation type="submission" date="2024-01" db="EMBL/GenBank/DDBJ databases">
        <title>Pedobacter sp. nov., isolated from oil-contaminated soil.</title>
        <authorList>
            <person name="Le N.T.T."/>
        </authorList>
    </citation>
    <scope>NUCLEOTIDE SEQUENCE [LARGE SCALE GENOMIC DNA]</scope>
    <source>
        <strain evidence="2 3">VNH31</strain>
    </source>
</reference>
<name>A0ABU7H0I0_9SPHI</name>
<sequence>MKKGAFLLILSFLSFHLYAQNSSQNTLTLKQTKVDASCGTCQFKLEGNTCLLAIKYKGKAYFVDGTGIDDHGDAHGKNGFCNAVRKAVVSGTIENGRFKSTSFVLKSTKK</sequence>
<dbReference type="EMBL" id="JAZDQU010000001">
    <property type="protein sequence ID" value="MEE1884026.1"/>
    <property type="molecule type" value="Genomic_DNA"/>
</dbReference>
<proteinExistence type="predicted"/>
<comment type="caution">
    <text evidence="2">The sequence shown here is derived from an EMBL/GenBank/DDBJ whole genome shotgun (WGS) entry which is preliminary data.</text>
</comment>
<dbReference type="Pfam" id="PF19897">
    <property type="entry name" value="DUF6370"/>
    <property type="match status" value="1"/>
</dbReference>
<evidence type="ECO:0000256" key="1">
    <source>
        <dbReference type="SAM" id="SignalP"/>
    </source>
</evidence>
<feature type="chain" id="PRO_5046866747" evidence="1">
    <location>
        <begin position="20"/>
        <end position="110"/>
    </location>
</feature>
<gene>
    <name evidence="2" type="ORF">VRU49_01220</name>
</gene>
<keyword evidence="3" id="KW-1185">Reference proteome</keyword>
<keyword evidence="1" id="KW-0732">Signal</keyword>
<evidence type="ECO:0000313" key="3">
    <source>
        <dbReference type="Proteomes" id="UP001337681"/>
    </source>
</evidence>
<organism evidence="2 3">
    <name type="scientific">Pedobacter flavus</name>
    <dbReference type="NCBI Taxonomy" id="3113906"/>
    <lineage>
        <taxon>Bacteria</taxon>
        <taxon>Pseudomonadati</taxon>
        <taxon>Bacteroidota</taxon>
        <taxon>Sphingobacteriia</taxon>
        <taxon>Sphingobacteriales</taxon>
        <taxon>Sphingobacteriaceae</taxon>
        <taxon>Pedobacter</taxon>
    </lineage>
</organism>
<accession>A0ABU7H0I0</accession>
<dbReference type="RefSeq" id="WP_330144945.1">
    <property type="nucleotide sequence ID" value="NZ_JAZDQU010000001.1"/>
</dbReference>
<evidence type="ECO:0000313" key="2">
    <source>
        <dbReference type="EMBL" id="MEE1884026.1"/>
    </source>
</evidence>
<protein>
    <submittedName>
        <fullName evidence="2">DUF6370 family protein</fullName>
    </submittedName>
</protein>
<dbReference type="InterPro" id="IPR045950">
    <property type="entry name" value="DUF6370"/>
</dbReference>